<dbReference type="PANTHER" id="PTHR31600">
    <property type="entry name" value="TINY MACROCYSTS PROTEIN B-RELATED"/>
    <property type="match status" value="1"/>
</dbReference>
<gene>
    <name evidence="2" type="ORF">EZS28_037625</name>
</gene>
<dbReference type="InterPro" id="IPR052994">
    <property type="entry name" value="Tiny_macrocysts_regulators"/>
</dbReference>
<dbReference type="Proteomes" id="UP000324800">
    <property type="component" value="Unassembled WGS sequence"/>
</dbReference>
<feature type="transmembrane region" description="Helical" evidence="1">
    <location>
        <begin position="176"/>
        <end position="195"/>
    </location>
</feature>
<organism evidence="2 3">
    <name type="scientific">Streblomastix strix</name>
    <dbReference type="NCBI Taxonomy" id="222440"/>
    <lineage>
        <taxon>Eukaryota</taxon>
        <taxon>Metamonada</taxon>
        <taxon>Preaxostyla</taxon>
        <taxon>Oxymonadida</taxon>
        <taxon>Streblomastigidae</taxon>
        <taxon>Streblomastix</taxon>
    </lineage>
</organism>
<dbReference type="PANTHER" id="PTHR31600:SF2">
    <property type="entry name" value="GAMETE ENRICHED GENE 10 PROTEIN-RELATED"/>
    <property type="match status" value="1"/>
</dbReference>
<name>A0A5J4U905_9EUKA</name>
<dbReference type="AlphaFoldDB" id="A0A5J4U905"/>
<keyword evidence="1" id="KW-1133">Transmembrane helix</keyword>
<feature type="transmembrane region" description="Helical" evidence="1">
    <location>
        <begin position="232"/>
        <end position="253"/>
    </location>
</feature>
<keyword evidence="1" id="KW-0472">Membrane</keyword>
<feature type="transmembrane region" description="Helical" evidence="1">
    <location>
        <begin position="259"/>
        <end position="287"/>
    </location>
</feature>
<dbReference type="EMBL" id="SNRW01018948">
    <property type="protein sequence ID" value="KAA6366848.1"/>
    <property type="molecule type" value="Genomic_DNA"/>
</dbReference>
<sequence length="469" mass="53827">NLIMNSINCIGITIRWHNWPIGGIVRQRVLDFFAYTDFSYSWISNNFLLVLNIVVFVLMITVIIGVIFVTLFTNQGSSVLPGITKLVNLCIMLWTNLFYIPFVNCLSGHFLCVGVKKENPDPDMVVTLDCTDSTQIVLMIICAVFLILHFIVTGFSRFFLFTHDMKKGDIWTTQSGMFYLFHMIVSTIVIIISIFLRKYPIVTAIIGFLLFSILILYPLLIKPYFYAHGNAFYSLTLAVISICFLMGLLSEIAGNDKKAWVIALLWIFFVFAVISAPIGIYFLSLFLNKRDWAMQPEDEDIPITQQKKENTPHSFNLLDQIQKKQEQQQVKQQDSRLIPMLPMISLTPEQQLVQQSPMQTSSSQRVLSQRPIQFNQLQNQSNTLYIAPPVITDRTERQLRKRKECVYLADDILRNGLKKIGSSSSSLHLTIALFHMSFTKNHMRAGDAIRSTKQCIPNVIERWMCYSLV</sequence>
<evidence type="ECO:0000256" key="1">
    <source>
        <dbReference type="SAM" id="Phobius"/>
    </source>
</evidence>
<keyword evidence="1" id="KW-0812">Transmembrane</keyword>
<evidence type="ECO:0000313" key="3">
    <source>
        <dbReference type="Proteomes" id="UP000324800"/>
    </source>
</evidence>
<comment type="caution">
    <text evidence="2">The sequence shown here is derived from an EMBL/GenBank/DDBJ whole genome shotgun (WGS) entry which is preliminary data.</text>
</comment>
<feature type="transmembrane region" description="Helical" evidence="1">
    <location>
        <begin position="47"/>
        <end position="72"/>
    </location>
</feature>
<feature type="transmembrane region" description="Helical" evidence="1">
    <location>
        <begin position="93"/>
        <end position="116"/>
    </location>
</feature>
<feature type="transmembrane region" description="Helical" evidence="1">
    <location>
        <begin position="136"/>
        <end position="155"/>
    </location>
</feature>
<feature type="transmembrane region" description="Helical" evidence="1">
    <location>
        <begin position="201"/>
        <end position="220"/>
    </location>
</feature>
<accession>A0A5J4U905</accession>
<evidence type="ECO:0000313" key="2">
    <source>
        <dbReference type="EMBL" id="KAA6366848.1"/>
    </source>
</evidence>
<reference evidence="2 3" key="1">
    <citation type="submission" date="2019-03" db="EMBL/GenBank/DDBJ databases">
        <title>Single cell metagenomics reveals metabolic interactions within the superorganism composed of flagellate Streblomastix strix and complex community of Bacteroidetes bacteria on its surface.</title>
        <authorList>
            <person name="Treitli S.C."/>
            <person name="Kolisko M."/>
            <person name="Husnik F."/>
            <person name="Keeling P."/>
            <person name="Hampl V."/>
        </authorList>
    </citation>
    <scope>NUCLEOTIDE SEQUENCE [LARGE SCALE GENOMIC DNA]</scope>
    <source>
        <strain evidence="2">ST1C</strain>
    </source>
</reference>
<feature type="non-terminal residue" evidence="2">
    <location>
        <position position="1"/>
    </location>
</feature>
<protein>
    <submittedName>
        <fullName evidence="2">Uncharacterized protein</fullName>
    </submittedName>
</protein>
<proteinExistence type="predicted"/>